<dbReference type="PANTHER" id="PTHR41786">
    <property type="entry name" value="MOTILITY ACCESSORY FACTOR MAF"/>
    <property type="match status" value="1"/>
</dbReference>
<organism evidence="2 3">
    <name type="scientific">Lysinibacillus halotolerans</name>
    <dbReference type="NCBI Taxonomy" id="1368476"/>
    <lineage>
        <taxon>Bacteria</taxon>
        <taxon>Bacillati</taxon>
        <taxon>Bacillota</taxon>
        <taxon>Bacilli</taxon>
        <taxon>Bacillales</taxon>
        <taxon>Bacillaceae</taxon>
        <taxon>Lysinibacillus</taxon>
    </lineage>
</organism>
<dbReference type="InterPro" id="IPR002826">
    <property type="entry name" value="MptE-like"/>
</dbReference>
<dbReference type="Proteomes" id="UP000279909">
    <property type="component" value="Unassembled WGS sequence"/>
</dbReference>
<evidence type="ECO:0000313" key="2">
    <source>
        <dbReference type="EMBL" id="RND00669.1"/>
    </source>
</evidence>
<accession>A0A3M8HEE4</accession>
<dbReference type="AlphaFoldDB" id="A0A3M8HEE4"/>
<reference evidence="2 3" key="1">
    <citation type="journal article" date="2014" name="Int. J. Syst. Evol. Microbiol.">
        <title>Lysinibacillus halotolerans sp. nov., isolated from saline-alkaline soil.</title>
        <authorList>
            <person name="Kong D."/>
            <person name="Wang Y."/>
            <person name="Zhao B."/>
            <person name="Li Y."/>
            <person name="Song J."/>
            <person name="Zhai Y."/>
            <person name="Zhang C."/>
            <person name="Wang H."/>
            <person name="Chen X."/>
            <person name="Zhao B."/>
            <person name="Ruan Z."/>
        </authorList>
    </citation>
    <scope>NUCLEOTIDE SEQUENCE [LARGE SCALE GENOMIC DNA]</scope>
    <source>
        <strain evidence="2 3">MCCC 1A12703</strain>
    </source>
</reference>
<proteinExistence type="predicted"/>
<evidence type="ECO:0000313" key="3">
    <source>
        <dbReference type="Proteomes" id="UP000279909"/>
    </source>
</evidence>
<name>A0A3M8HEE4_9BACI</name>
<comment type="caution">
    <text evidence="2">The sequence shown here is derived from an EMBL/GenBank/DDBJ whole genome shotgun (WGS) entry which is preliminary data.</text>
</comment>
<protein>
    <submittedName>
        <fullName evidence="2">DUF115 domain-containing protein</fullName>
    </submittedName>
</protein>
<dbReference type="PANTHER" id="PTHR41786:SF1">
    <property type="entry name" value="6-HYDROXYMETHYLPTERIN DIPHOSPHOKINASE MPTE-LIKE DOMAIN-CONTAINING PROTEIN"/>
    <property type="match status" value="1"/>
</dbReference>
<sequence length="579" mass="66669">MDDNEYEVEILTEYILNIEVAKSGDETLKINEYHVHSKYNPIIESERIAEKEYSMNCTHIIFGYGKGYVVDSLLRKMKNESIIIVDPLIEMGKIQIDERHKNSEKVFYWGESTVNTLGYLISTISEGKALKIKVILTPNYDKLFVKNYRDLLVYLRDFQNKTQINYNTEVFFANQWQRNFSINVPMIAKDESLSVLHNQFDLPVVLAAGGPSLTKQLPLLKKIQEHVIIIASGSTVNSLLAVDLEPDFVLSIDGGEPNYKHFKDLQFDKARLIYSPYNHSGVRKSFRKRGYVFTQVNQEEIGKYLLDNIGINLPVLAGGGTVAHYGVTVARLLNSGPIAMIGQDLAYTNNQTHAKGNKFAKEVEDITKLNKELIPVEGYYGEEVITSRDFLSMKMVFEEIIRFYKPLVPIFNCTEGGVKLKGYEQLPFQDFVDTYVDTNKVKNLDHLDNNNAIYKTDKEVVDIYKKELKLIGDLENLLIKGIHVLHKVKNNTFFDQHTLNLFDKIEKEINQKSKKIQVHFLIGPITIEVSNCYLEKPNETQKEAFDRVWNQTYTLYKRLLEAFDKVKVNLRDVITEIEN</sequence>
<dbReference type="Pfam" id="PF01973">
    <property type="entry name" value="MptE-like"/>
    <property type="match status" value="1"/>
</dbReference>
<evidence type="ECO:0000259" key="1">
    <source>
        <dbReference type="Pfam" id="PF01973"/>
    </source>
</evidence>
<feature type="domain" description="6-hydroxymethylpterin diphosphokinase MptE-like" evidence="1">
    <location>
        <begin position="179"/>
        <end position="349"/>
    </location>
</feature>
<gene>
    <name evidence="2" type="ORF">EC501_04300</name>
</gene>
<keyword evidence="3" id="KW-1185">Reference proteome</keyword>
<dbReference type="EMBL" id="RHLQ01000006">
    <property type="protein sequence ID" value="RND00669.1"/>
    <property type="molecule type" value="Genomic_DNA"/>
</dbReference>